<organism evidence="2 3">
    <name type="scientific">Thermocoleostomius sinensis A174</name>
    <dbReference type="NCBI Taxonomy" id="2016057"/>
    <lineage>
        <taxon>Bacteria</taxon>
        <taxon>Bacillati</taxon>
        <taxon>Cyanobacteriota</taxon>
        <taxon>Cyanophyceae</taxon>
        <taxon>Oculatellales</taxon>
        <taxon>Oculatellaceae</taxon>
        <taxon>Thermocoleostomius</taxon>
    </lineage>
</organism>
<dbReference type="GO" id="GO:0016491">
    <property type="term" value="F:oxidoreductase activity"/>
    <property type="evidence" value="ECO:0007669"/>
    <property type="project" value="InterPro"/>
</dbReference>
<dbReference type="EMBL" id="CP113797">
    <property type="protein sequence ID" value="WAL60825.1"/>
    <property type="molecule type" value="Genomic_DNA"/>
</dbReference>
<name>A0A9E8ZGK6_9CYAN</name>
<dbReference type="InterPro" id="IPR036188">
    <property type="entry name" value="FAD/NAD-bd_sf"/>
</dbReference>
<evidence type="ECO:0000313" key="3">
    <source>
        <dbReference type="Proteomes" id="UP001163152"/>
    </source>
</evidence>
<evidence type="ECO:0000259" key="1">
    <source>
        <dbReference type="Pfam" id="PF01593"/>
    </source>
</evidence>
<protein>
    <submittedName>
        <fullName evidence="2">FAD-dependent oxidoreductase</fullName>
    </submittedName>
</protein>
<dbReference type="Gene3D" id="3.90.660.10">
    <property type="match status" value="1"/>
</dbReference>
<dbReference type="InterPro" id="IPR002937">
    <property type="entry name" value="Amino_oxidase"/>
</dbReference>
<dbReference type="PANTHER" id="PTHR16128">
    <property type="entry name" value="FAD/NAD(P)-BINDING OXIDOREDUCTASE FAMILY PROTEIN"/>
    <property type="match status" value="1"/>
</dbReference>
<accession>A0A9E8ZGK6</accession>
<keyword evidence="3" id="KW-1185">Reference proteome</keyword>
<dbReference type="KEGG" id="tsin:OXH18_02175"/>
<dbReference type="Proteomes" id="UP001163152">
    <property type="component" value="Chromosome"/>
</dbReference>
<dbReference type="Pfam" id="PF01593">
    <property type="entry name" value="Amino_oxidase"/>
    <property type="match status" value="1"/>
</dbReference>
<dbReference type="PANTHER" id="PTHR16128:SF5">
    <property type="entry name" value="FAD_NAD(P)-BINDING OXIDOREDUCTASE FAMILY PROTEIN"/>
    <property type="match status" value="1"/>
</dbReference>
<dbReference type="AlphaFoldDB" id="A0A9E8ZGK6"/>
<feature type="domain" description="Amine oxidase" evidence="1">
    <location>
        <begin position="103"/>
        <end position="338"/>
    </location>
</feature>
<dbReference type="SUPFAM" id="SSF51905">
    <property type="entry name" value="FAD/NAD(P)-binding domain"/>
    <property type="match status" value="1"/>
</dbReference>
<gene>
    <name evidence="2" type="ORF">OXH18_02175</name>
</gene>
<dbReference type="Pfam" id="PF13450">
    <property type="entry name" value="NAD_binding_8"/>
    <property type="match status" value="1"/>
</dbReference>
<reference evidence="2" key="1">
    <citation type="submission" date="2022-12" db="EMBL/GenBank/DDBJ databases">
        <title>Polyphasic identification of a Novel Hot-Spring Cyanobacterium Ocullathermofonsia sinensis gen nov. sp. nov. and Genomic Insights on its Adaptations to the Thermal Habitat.</title>
        <authorList>
            <person name="Daroch M."/>
            <person name="Tang J."/>
            <person name="Jiang Y."/>
        </authorList>
    </citation>
    <scope>NUCLEOTIDE SEQUENCE</scope>
    <source>
        <strain evidence="2">PKUAC-SCTA174</strain>
    </source>
</reference>
<evidence type="ECO:0000313" key="2">
    <source>
        <dbReference type="EMBL" id="WAL60825.1"/>
    </source>
</evidence>
<proteinExistence type="predicted"/>
<sequence length="379" mass="40992">MIDVIVIGAGVAGLTCAQQLQQWGYNVLVVEKSRGLGGRLATRRLAQTHADHGVRCLEEQGELTRSLIQTLEALGLLHVWTERIYALTPAGNLVPSEDDHPRYAARDGLTSVAKFLGQSLAICRHQRVTAITPMPDRTWQLSLNSNLSASPALPPAKVVVVTIPAPQALALLAPLATQELPPDFIAALRSVMFAPCMTTIATFATADTDNTNWLYPAIECSEDAELAWIAIDSRKQRQPQQTTVILQSTAAFAHTHLESSDLRSVGQQMLGRAAEILSWQAVPTDLQIHRWRYAFVTHPYSQPLLHTDAPLPLICGGDWCGGANLEAALQSGMSCAAQAVHYLETSSPNATSSAKESATINTSQLFANMLTTIDRSLTS</sequence>
<dbReference type="Gene3D" id="3.50.50.60">
    <property type="entry name" value="FAD/NAD(P)-binding domain"/>
    <property type="match status" value="1"/>
</dbReference>
<dbReference type="RefSeq" id="WP_268610781.1">
    <property type="nucleotide sequence ID" value="NZ_CP113797.1"/>
</dbReference>